<comment type="cofactor">
    <cofactor evidence="1">
        <name>[4Fe-4S] cluster</name>
        <dbReference type="ChEBI" id="CHEBI:49883"/>
    </cofactor>
</comment>
<dbReference type="InterPro" id="IPR015932">
    <property type="entry name" value="Aconitase_dom2"/>
</dbReference>
<dbReference type="PANTHER" id="PTHR43160:SF3">
    <property type="entry name" value="ACONITATE HYDRATASE, MITOCHONDRIAL"/>
    <property type="match status" value="1"/>
</dbReference>
<dbReference type="Pfam" id="PF00694">
    <property type="entry name" value="Aconitase_C"/>
    <property type="match status" value="1"/>
</dbReference>
<keyword evidence="4" id="KW-0479">Metal-binding</keyword>
<dbReference type="InterPro" id="IPR001030">
    <property type="entry name" value="Acoase/IPM_deHydtase_lsu_aba"/>
</dbReference>
<dbReference type="PANTHER" id="PTHR43160">
    <property type="entry name" value="ACONITATE HYDRATASE B"/>
    <property type="match status" value="1"/>
</dbReference>
<dbReference type="AlphaFoldDB" id="A0A167W8H8"/>
<dbReference type="InterPro" id="IPR015931">
    <property type="entry name" value="Acnase/IPM_dHydase_lsu_aba_1/3"/>
</dbReference>
<feature type="domain" description="Aconitase/3-isopropylmalate dehydratase large subunit alpha/beta/alpha" evidence="7">
    <location>
        <begin position="80"/>
        <end position="142"/>
    </location>
</feature>
<evidence type="ECO:0000256" key="2">
    <source>
        <dbReference type="ARBA" id="ARBA00007185"/>
    </source>
</evidence>
<organism evidence="9 10">
    <name type="scientific">Athelia psychrophila</name>
    <dbReference type="NCBI Taxonomy" id="1759441"/>
    <lineage>
        <taxon>Eukaryota</taxon>
        <taxon>Fungi</taxon>
        <taxon>Dikarya</taxon>
        <taxon>Basidiomycota</taxon>
        <taxon>Agaricomycotina</taxon>
        <taxon>Agaricomycetes</taxon>
        <taxon>Agaricomycetidae</taxon>
        <taxon>Atheliales</taxon>
        <taxon>Atheliaceae</taxon>
        <taxon>Athelia</taxon>
    </lineage>
</organism>
<evidence type="ECO:0000256" key="6">
    <source>
        <dbReference type="ARBA" id="ARBA00023014"/>
    </source>
</evidence>
<dbReference type="STRING" id="436010.A0A167W8H8"/>
<evidence type="ECO:0000259" key="8">
    <source>
        <dbReference type="Pfam" id="PF00694"/>
    </source>
</evidence>
<keyword evidence="10" id="KW-1185">Reference proteome</keyword>
<dbReference type="EMBL" id="KV417817">
    <property type="protein sequence ID" value="KZP05815.1"/>
    <property type="molecule type" value="Genomic_DNA"/>
</dbReference>
<dbReference type="Gene3D" id="3.30.499.10">
    <property type="entry name" value="Aconitase, domain 3"/>
    <property type="match status" value="2"/>
</dbReference>
<evidence type="ECO:0000313" key="9">
    <source>
        <dbReference type="EMBL" id="KZP05815.1"/>
    </source>
</evidence>
<dbReference type="InterPro" id="IPR000573">
    <property type="entry name" value="AconitaseA/IPMdHydase_ssu_swvl"/>
</dbReference>
<dbReference type="InterPro" id="IPR050926">
    <property type="entry name" value="Aconitase/IPM_isomerase"/>
</dbReference>
<dbReference type="Proteomes" id="UP000076532">
    <property type="component" value="Unassembled WGS sequence"/>
</dbReference>
<evidence type="ECO:0000313" key="10">
    <source>
        <dbReference type="Proteomes" id="UP000076532"/>
    </source>
</evidence>
<dbReference type="Gene3D" id="3.40.1060.10">
    <property type="entry name" value="Aconitase, Domain 2"/>
    <property type="match status" value="1"/>
</dbReference>
<feature type="domain" description="Aconitase A/isopropylmalate dehydratase small subunit swivel" evidence="8">
    <location>
        <begin position="330"/>
        <end position="411"/>
    </location>
</feature>
<dbReference type="GO" id="GO:0005829">
    <property type="term" value="C:cytosol"/>
    <property type="evidence" value="ECO:0007669"/>
    <property type="project" value="TreeGrafter"/>
</dbReference>
<name>A0A167W8H8_9AGAM</name>
<evidence type="ECO:0000256" key="3">
    <source>
        <dbReference type="ARBA" id="ARBA00015940"/>
    </source>
</evidence>
<accession>A0A167W8H8</accession>
<dbReference type="SUPFAM" id="SSF53732">
    <property type="entry name" value="Aconitase iron-sulfur domain"/>
    <property type="match status" value="1"/>
</dbReference>
<evidence type="ECO:0000259" key="7">
    <source>
        <dbReference type="Pfam" id="PF00330"/>
    </source>
</evidence>
<reference evidence="9 10" key="1">
    <citation type="journal article" date="2016" name="Mol. Biol. Evol.">
        <title>Comparative Genomics of Early-Diverging Mushroom-Forming Fungi Provides Insights into the Origins of Lignocellulose Decay Capabilities.</title>
        <authorList>
            <person name="Nagy L.G."/>
            <person name="Riley R."/>
            <person name="Tritt A."/>
            <person name="Adam C."/>
            <person name="Daum C."/>
            <person name="Floudas D."/>
            <person name="Sun H."/>
            <person name="Yadav J.S."/>
            <person name="Pangilinan J."/>
            <person name="Larsson K.H."/>
            <person name="Matsuura K."/>
            <person name="Barry K."/>
            <person name="Labutti K."/>
            <person name="Kuo R."/>
            <person name="Ohm R.A."/>
            <person name="Bhattacharya S.S."/>
            <person name="Shirouzu T."/>
            <person name="Yoshinaga Y."/>
            <person name="Martin F.M."/>
            <person name="Grigoriev I.V."/>
            <person name="Hibbett D.S."/>
        </authorList>
    </citation>
    <scope>NUCLEOTIDE SEQUENCE [LARGE SCALE GENOMIC DNA]</scope>
    <source>
        <strain evidence="9 10">CBS 109695</strain>
    </source>
</reference>
<dbReference type="InterPro" id="IPR036008">
    <property type="entry name" value="Aconitase_4Fe-4S_dom"/>
</dbReference>
<keyword evidence="6" id="KW-0411">Iron-sulfur</keyword>
<dbReference type="GO" id="GO:0046872">
    <property type="term" value="F:metal ion binding"/>
    <property type="evidence" value="ECO:0007669"/>
    <property type="project" value="UniProtKB-KW"/>
</dbReference>
<dbReference type="GO" id="GO:0003994">
    <property type="term" value="F:aconitate hydratase activity"/>
    <property type="evidence" value="ECO:0007669"/>
    <property type="project" value="TreeGrafter"/>
</dbReference>
<dbReference type="GO" id="GO:0005739">
    <property type="term" value="C:mitochondrion"/>
    <property type="evidence" value="ECO:0007669"/>
    <property type="project" value="TreeGrafter"/>
</dbReference>
<dbReference type="Gene3D" id="3.20.19.10">
    <property type="entry name" value="Aconitase, domain 4"/>
    <property type="match status" value="1"/>
</dbReference>
<dbReference type="InterPro" id="IPR015928">
    <property type="entry name" value="Aconitase/3IPM_dehydase_swvl"/>
</dbReference>
<dbReference type="SUPFAM" id="SSF52016">
    <property type="entry name" value="LeuD/IlvD-like"/>
    <property type="match status" value="1"/>
</dbReference>
<protein>
    <recommendedName>
        <fullName evidence="3">Aconitate hydratase, mitochondrial</fullName>
    </recommendedName>
</protein>
<keyword evidence="5" id="KW-0408">Iron</keyword>
<evidence type="ECO:0000256" key="5">
    <source>
        <dbReference type="ARBA" id="ARBA00023004"/>
    </source>
</evidence>
<feature type="domain" description="Aconitase/3-isopropylmalate dehydratase large subunit alpha/beta/alpha" evidence="7">
    <location>
        <begin position="148"/>
        <end position="244"/>
    </location>
</feature>
<dbReference type="OrthoDB" id="2224430at2759"/>
<dbReference type="Pfam" id="PF00330">
    <property type="entry name" value="Aconitase"/>
    <property type="match status" value="2"/>
</dbReference>
<dbReference type="GO" id="GO:0051539">
    <property type="term" value="F:4 iron, 4 sulfur cluster binding"/>
    <property type="evidence" value="ECO:0007669"/>
    <property type="project" value="TreeGrafter"/>
</dbReference>
<gene>
    <name evidence="9" type="ORF">FIBSPDRAFT_940302</name>
</gene>
<evidence type="ECO:0000256" key="4">
    <source>
        <dbReference type="ARBA" id="ARBA00022723"/>
    </source>
</evidence>
<sequence>MLPPRWPCCSSAVLTTVYCDHRIWRALSRSTRISTTCEVRVLHWFLETGVIHYINLENYAFPGGLMIDTGSHTPNAASGRSLSCAGMATIRNMNVEIGATTSMFPFNRRMVDYLDDTKRQDIAKYAHRFSHNLQADKNVEYGQFAAAVKENNWPEELKVALIGSGTNSSYEDMSRLASIATKAASRGSSLKSKFTVTPGSEQVGGLVPANACGPCIGQWDRTDVAHGEATSINTSYNRNLTGCNTFNPMTDSLAGADGKPFKFSDPSGNELPHRGSQVQVAIDPKSDRLQLLTAFEKWDGKTPRDIPILIKVTGKCTTDHISAGGPWLNEANKIKNQVIGEFGAVLEVGAYYRDNEIKWVVIDDHNYGEGSSREHAPLEPRYLDGLAIIIGSFARIHETNLKKQGMLALRFLVEADYDKFNPSDKEIKLAHSFNQDQIEWFKAGSGLNLMAAKANQ</sequence>
<proteinExistence type="inferred from homology"/>
<comment type="similarity">
    <text evidence="2">Belongs to the aconitase/IPM isomerase family.</text>
</comment>
<dbReference type="GO" id="GO:0006099">
    <property type="term" value="P:tricarboxylic acid cycle"/>
    <property type="evidence" value="ECO:0007669"/>
    <property type="project" value="TreeGrafter"/>
</dbReference>
<evidence type="ECO:0000256" key="1">
    <source>
        <dbReference type="ARBA" id="ARBA00001966"/>
    </source>
</evidence>